<dbReference type="PANTHER" id="PTHR22946">
    <property type="entry name" value="DIENELACTONE HYDROLASE DOMAIN-CONTAINING PROTEIN-RELATED"/>
    <property type="match status" value="1"/>
</dbReference>
<reference evidence="2 3" key="1">
    <citation type="submission" date="2021-06" db="EMBL/GenBank/DDBJ databases">
        <title>Actinomycetes sequencing.</title>
        <authorList>
            <person name="Shan Q."/>
        </authorList>
    </citation>
    <scope>NUCLEOTIDE SEQUENCE [LARGE SCALE GENOMIC DNA]</scope>
    <source>
        <strain evidence="2 3">NEAU-G5</strain>
    </source>
</reference>
<name>A0ABS6B3G5_9NOCA</name>
<dbReference type="InterPro" id="IPR050261">
    <property type="entry name" value="FrsA_esterase"/>
</dbReference>
<evidence type="ECO:0000313" key="3">
    <source>
        <dbReference type="Proteomes" id="UP000733379"/>
    </source>
</evidence>
<evidence type="ECO:0000313" key="2">
    <source>
        <dbReference type="EMBL" id="MBU3064836.1"/>
    </source>
</evidence>
<dbReference type="EMBL" id="JAHKNI010000008">
    <property type="protein sequence ID" value="MBU3064836.1"/>
    <property type="molecule type" value="Genomic_DNA"/>
</dbReference>
<organism evidence="2 3">
    <name type="scientific">Nocardia albiluteola</name>
    <dbReference type="NCBI Taxonomy" id="2842303"/>
    <lineage>
        <taxon>Bacteria</taxon>
        <taxon>Bacillati</taxon>
        <taxon>Actinomycetota</taxon>
        <taxon>Actinomycetes</taxon>
        <taxon>Mycobacteriales</taxon>
        <taxon>Nocardiaceae</taxon>
        <taxon>Nocardia</taxon>
    </lineage>
</organism>
<dbReference type="Gene3D" id="3.40.50.1820">
    <property type="entry name" value="alpha/beta hydrolase"/>
    <property type="match status" value="1"/>
</dbReference>
<dbReference type="Proteomes" id="UP000733379">
    <property type="component" value="Unassembled WGS sequence"/>
</dbReference>
<evidence type="ECO:0008006" key="4">
    <source>
        <dbReference type="Google" id="ProtNLM"/>
    </source>
</evidence>
<dbReference type="SUPFAM" id="SSF53474">
    <property type="entry name" value="alpha/beta-Hydrolases"/>
    <property type="match status" value="1"/>
</dbReference>
<evidence type="ECO:0000256" key="1">
    <source>
        <dbReference type="ARBA" id="ARBA00008645"/>
    </source>
</evidence>
<keyword evidence="3" id="KW-1185">Reference proteome</keyword>
<sequence>MTMTDGHVELNTDTVDGIPVLWADPADGTSNGDLVLWLPWFTGTKDDVAPQLRQLAEAGFAAVSLDPWQHGERGLEPAEQLAIRVFSDFRRNMWPILGQTALDTLRVIDWATTNLGVRGAVKMGGFSMGGDIAIAAAGIDTRISTVAAVIATPDWLRPGMHDFQDPDTVLPPGEPDAYAEFFYDHLDPITNAARYAHRPAITVECGADDAHVPADGAIRFRDLLSTTYPGYGDRIRVTLHPGLGHAPAPQMWDNCLDWFRQH</sequence>
<proteinExistence type="inferred from homology"/>
<gene>
    <name evidence="2" type="ORF">KO481_25320</name>
</gene>
<comment type="similarity">
    <text evidence="1">Belongs to the AB hydrolase superfamily.</text>
</comment>
<comment type="caution">
    <text evidence="2">The sequence shown here is derived from an EMBL/GenBank/DDBJ whole genome shotgun (WGS) entry which is preliminary data.</text>
</comment>
<dbReference type="InterPro" id="IPR029058">
    <property type="entry name" value="AB_hydrolase_fold"/>
</dbReference>
<dbReference type="RefSeq" id="WP_215920301.1">
    <property type="nucleotide sequence ID" value="NZ_JAHKNI010000008.1"/>
</dbReference>
<accession>A0ABS6B3G5</accession>
<protein>
    <recommendedName>
        <fullName evidence="4">Peptidase S9 prolyl oligopeptidase catalytic domain-containing protein</fullName>
    </recommendedName>
</protein>